<dbReference type="PROSITE" id="PS51257">
    <property type="entry name" value="PROKAR_LIPOPROTEIN"/>
    <property type="match status" value="1"/>
</dbReference>
<dbReference type="Proteomes" id="UP001634747">
    <property type="component" value="Unassembled WGS sequence"/>
</dbReference>
<dbReference type="InterPro" id="IPR012341">
    <property type="entry name" value="6hp_glycosidase-like_sf"/>
</dbReference>
<evidence type="ECO:0000313" key="4">
    <source>
        <dbReference type="Proteomes" id="UP001634747"/>
    </source>
</evidence>
<organism evidence="3 4">
    <name type="scientific">Terriglobus aquaticus</name>
    <dbReference type="NCBI Taxonomy" id="940139"/>
    <lineage>
        <taxon>Bacteria</taxon>
        <taxon>Pseudomonadati</taxon>
        <taxon>Acidobacteriota</taxon>
        <taxon>Terriglobia</taxon>
        <taxon>Terriglobales</taxon>
        <taxon>Acidobacteriaceae</taxon>
        <taxon>Terriglobus</taxon>
    </lineage>
</organism>
<dbReference type="Gene3D" id="1.50.10.10">
    <property type="match status" value="1"/>
</dbReference>
<reference evidence="3 4" key="1">
    <citation type="submission" date="2024-12" db="EMBL/GenBank/DDBJ databases">
        <authorList>
            <person name="Lee Y."/>
        </authorList>
    </citation>
    <scope>NUCLEOTIDE SEQUENCE [LARGE SCALE GENOMIC DNA]</scope>
    <source>
        <strain evidence="3 4">03SUJ4</strain>
    </source>
</reference>
<dbReference type="Pfam" id="PF07470">
    <property type="entry name" value="Glyco_hydro_88"/>
    <property type="match status" value="1"/>
</dbReference>
<evidence type="ECO:0000256" key="2">
    <source>
        <dbReference type="SAM" id="SignalP"/>
    </source>
</evidence>
<protein>
    <submittedName>
        <fullName evidence="3">Glycoside hydrolase family 105 protein</fullName>
    </submittedName>
</protein>
<name>A0ABW9KG27_9BACT</name>
<dbReference type="PANTHER" id="PTHR33886">
    <property type="entry name" value="UNSATURATED RHAMNOGALACTURONAN HYDROLASE (EUROFUNG)"/>
    <property type="match status" value="1"/>
</dbReference>
<dbReference type="SUPFAM" id="SSF48208">
    <property type="entry name" value="Six-hairpin glycosidases"/>
    <property type="match status" value="1"/>
</dbReference>
<feature type="chain" id="PRO_5045421008" evidence="2">
    <location>
        <begin position="23"/>
        <end position="425"/>
    </location>
</feature>
<comment type="caution">
    <text evidence="3">The sequence shown here is derived from an EMBL/GenBank/DDBJ whole genome shotgun (WGS) entry which is preliminary data.</text>
</comment>
<dbReference type="InterPro" id="IPR052043">
    <property type="entry name" value="PolySaccharide_Degr_Enz"/>
</dbReference>
<dbReference type="InterPro" id="IPR008928">
    <property type="entry name" value="6-hairpin_glycosidase_sf"/>
</dbReference>
<accession>A0ABW9KG27</accession>
<keyword evidence="2" id="KW-0732">Signal</keyword>
<dbReference type="GO" id="GO:0016787">
    <property type="term" value="F:hydrolase activity"/>
    <property type="evidence" value="ECO:0007669"/>
    <property type="project" value="UniProtKB-KW"/>
</dbReference>
<dbReference type="RefSeq" id="WP_263413873.1">
    <property type="nucleotide sequence ID" value="NZ_BAABBH010000001.1"/>
</dbReference>
<proteinExistence type="predicted"/>
<dbReference type="EMBL" id="JBJYXY010000001">
    <property type="protein sequence ID" value="MFN2974564.1"/>
    <property type="molecule type" value="Genomic_DNA"/>
</dbReference>
<evidence type="ECO:0000313" key="3">
    <source>
        <dbReference type="EMBL" id="MFN2974564.1"/>
    </source>
</evidence>
<dbReference type="InterPro" id="IPR010905">
    <property type="entry name" value="Glyco_hydro_88"/>
</dbReference>
<keyword evidence="4" id="KW-1185">Reference proteome</keyword>
<dbReference type="PANTHER" id="PTHR33886:SF8">
    <property type="entry name" value="UNSATURATED RHAMNOGALACTURONAN HYDROLASE (EUROFUNG)"/>
    <property type="match status" value="1"/>
</dbReference>
<evidence type="ECO:0000256" key="1">
    <source>
        <dbReference type="ARBA" id="ARBA00022801"/>
    </source>
</evidence>
<sequence length="425" mass="46050">MNRMRPFVTVALTAAWIASACAQQTMVGANAAVSAQRDGAAMAATVRQQWPDGVVATQAHPGAWAYETGTLLDGMAAVGLATNDAAERAADLAYVKAAVDRWVRPDGSIETEPGKPFNPSLHTLDNLEPGRAVLFVWQQTHEERYRKAAAFLIAQFAAQPRNYFGGYWHKQVYPDQMWLDGAYMAEPFRAVYAKQFGPASELDDVAKQLLLMDEHMRAPGIPAGELLRHGWDASGAEGKQAQPWADPKTGLSAEVWARALGWYAMALVDTLPSFPANHPDRAKLIAVLQRVMTAVAAEQDAATGVWWDVLHRPGQAGNFREASATAMFVYASAKGVRLGYLPPHFSGNAERGWTGLETQFVTRANGRVTLHGTVKVSGLGGTPYRAGDYSYYVHEAVGDDDPKGVGAFLLAASEVGRLRTVTHSR</sequence>
<feature type="signal peptide" evidence="2">
    <location>
        <begin position="1"/>
        <end position="22"/>
    </location>
</feature>
<keyword evidence="1 3" id="KW-0378">Hydrolase</keyword>
<gene>
    <name evidence="3" type="ORF">ACK2TP_02185</name>
</gene>